<keyword evidence="2" id="KW-1185">Reference proteome</keyword>
<accession>A0AAV3YLT3</accession>
<dbReference type="Proteomes" id="UP000735302">
    <property type="component" value="Unassembled WGS sequence"/>
</dbReference>
<protein>
    <submittedName>
        <fullName evidence="1">Uncharacterized protein</fullName>
    </submittedName>
</protein>
<proteinExistence type="predicted"/>
<name>A0AAV3YLT3_9GAST</name>
<evidence type="ECO:0000313" key="2">
    <source>
        <dbReference type="Proteomes" id="UP000735302"/>
    </source>
</evidence>
<dbReference type="AlphaFoldDB" id="A0AAV3YLT3"/>
<dbReference type="EMBL" id="BLXT01001094">
    <property type="protein sequence ID" value="GFN83103.1"/>
    <property type="molecule type" value="Genomic_DNA"/>
</dbReference>
<comment type="caution">
    <text evidence="1">The sequence shown here is derived from an EMBL/GenBank/DDBJ whole genome shotgun (WGS) entry which is preliminary data.</text>
</comment>
<evidence type="ECO:0000313" key="1">
    <source>
        <dbReference type="EMBL" id="GFN83103.1"/>
    </source>
</evidence>
<organism evidence="1 2">
    <name type="scientific">Plakobranchus ocellatus</name>
    <dbReference type="NCBI Taxonomy" id="259542"/>
    <lineage>
        <taxon>Eukaryota</taxon>
        <taxon>Metazoa</taxon>
        <taxon>Spiralia</taxon>
        <taxon>Lophotrochozoa</taxon>
        <taxon>Mollusca</taxon>
        <taxon>Gastropoda</taxon>
        <taxon>Heterobranchia</taxon>
        <taxon>Euthyneura</taxon>
        <taxon>Panpulmonata</taxon>
        <taxon>Sacoglossa</taxon>
        <taxon>Placobranchoidea</taxon>
        <taxon>Plakobranchidae</taxon>
        <taxon>Plakobranchus</taxon>
    </lineage>
</organism>
<gene>
    <name evidence="1" type="ORF">PoB_000960900</name>
</gene>
<sequence length="122" mass="14235">MALHSLCHKPLLGIIGSCKPTSVRIDRWRLRLMPYEFNLIYRPGKDQRTQQTTSPDTQQQNLQDTMMDKITSTMCSTPHFPTLFHSRKSGRGLNQSFCRIDKIGRSWLHKLEEQKCLSFILI</sequence>
<reference evidence="1 2" key="1">
    <citation type="journal article" date="2021" name="Elife">
        <title>Chloroplast acquisition without the gene transfer in kleptoplastic sea slugs, Plakobranchus ocellatus.</title>
        <authorList>
            <person name="Maeda T."/>
            <person name="Takahashi S."/>
            <person name="Yoshida T."/>
            <person name="Shimamura S."/>
            <person name="Takaki Y."/>
            <person name="Nagai Y."/>
            <person name="Toyoda A."/>
            <person name="Suzuki Y."/>
            <person name="Arimoto A."/>
            <person name="Ishii H."/>
            <person name="Satoh N."/>
            <person name="Nishiyama T."/>
            <person name="Hasebe M."/>
            <person name="Maruyama T."/>
            <person name="Minagawa J."/>
            <person name="Obokata J."/>
            <person name="Shigenobu S."/>
        </authorList>
    </citation>
    <scope>NUCLEOTIDE SEQUENCE [LARGE SCALE GENOMIC DNA]</scope>
</reference>